<gene>
    <name evidence="2" type="ORF">RchiOBHm_Chr1g0379131</name>
</gene>
<sequence length="421" mass="49129">MASQQRFLESFEKKISQYSNSKSKPRRRSSTSSTPSTPPLMNVDIMQYEFSFTKKDDPYFCGKIKFSSDEEREARFFVVEDKQIAMKIWKESSNLRHNAILKLWFVSYCDKFEGWILGYEKFDHLLDAWLKLPDIATKIRDHDLLNTEFSPSISTLIEGINYLNERNLFHGGLDQSCNFVVIDKEVKIINIGKHSTHMAEIDPKQAAQFIQLTQLRVTDIMGIKSLLNHILNTTPNAWIERDTFLAFFNLARTLSYEMFILLVLGHPFLKTSDEARVKTSFDILHVRDCNEEKRWEFHLALGDPKFGRYYPWNEVAMSDRLKEVYDYDYGDWSSNYQGHSSVSLLIFLRNVYWHPKTSMEAYDAEIRTLYPDFLNRAYEAACRIFAVEVTSLVDLDIEKQHVQNQNVVPGRGRGRGRVGGR</sequence>
<keyword evidence="3" id="KW-1185">Reference proteome</keyword>
<dbReference type="Gramene" id="PRQ60248">
    <property type="protein sequence ID" value="PRQ60248"/>
    <property type="gene ID" value="RchiOBHm_Chr1g0379131"/>
</dbReference>
<accession>A0A2P6SNI1</accession>
<dbReference type="AlphaFoldDB" id="A0A2P6SNI1"/>
<evidence type="ECO:0000313" key="2">
    <source>
        <dbReference type="EMBL" id="PRQ60248.1"/>
    </source>
</evidence>
<dbReference type="Proteomes" id="UP000238479">
    <property type="component" value="Chromosome 1"/>
</dbReference>
<evidence type="ECO:0000313" key="3">
    <source>
        <dbReference type="Proteomes" id="UP000238479"/>
    </source>
</evidence>
<organism evidence="2 3">
    <name type="scientific">Rosa chinensis</name>
    <name type="common">China rose</name>
    <dbReference type="NCBI Taxonomy" id="74649"/>
    <lineage>
        <taxon>Eukaryota</taxon>
        <taxon>Viridiplantae</taxon>
        <taxon>Streptophyta</taxon>
        <taxon>Embryophyta</taxon>
        <taxon>Tracheophyta</taxon>
        <taxon>Spermatophyta</taxon>
        <taxon>Magnoliopsida</taxon>
        <taxon>eudicotyledons</taxon>
        <taxon>Gunneridae</taxon>
        <taxon>Pentapetalae</taxon>
        <taxon>rosids</taxon>
        <taxon>fabids</taxon>
        <taxon>Rosales</taxon>
        <taxon>Rosaceae</taxon>
        <taxon>Rosoideae</taxon>
        <taxon>Rosoideae incertae sedis</taxon>
        <taxon>Rosa</taxon>
    </lineage>
</organism>
<name>A0A2P6SNI1_ROSCH</name>
<reference evidence="2 3" key="1">
    <citation type="journal article" date="2018" name="Nat. Genet.">
        <title>The Rosa genome provides new insights in the design of modern roses.</title>
        <authorList>
            <person name="Bendahmane M."/>
        </authorList>
    </citation>
    <scope>NUCLEOTIDE SEQUENCE [LARGE SCALE GENOMIC DNA]</scope>
    <source>
        <strain evidence="3">cv. Old Blush</strain>
    </source>
</reference>
<proteinExistence type="predicted"/>
<evidence type="ECO:0000256" key="1">
    <source>
        <dbReference type="SAM" id="MobiDB-lite"/>
    </source>
</evidence>
<feature type="region of interest" description="Disordered" evidence="1">
    <location>
        <begin position="16"/>
        <end position="40"/>
    </location>
</feature>
<dbReference type="EMBL" id="PDCK01000039">
    <property type="protein sequence ID" value="PRQ60248.1"/>
    <property type="molecule type" value="Genomic_DNA"/>
</dbReference>
<comment type="caution">
    <text evidence="2">The sequence shown here is derived from an EMBL/GenBank/DDBJ whole genome shotgun (WGS) entry which is preliminary data.</text>
</comment>
<protein>
    <recommendedName>
        <fullName evidence="4">Protein kinase domain-containing protein</fullName>
    </recommendedName>
</protein>
<evidence type="ECO:0008006" key="4">
    <source>
        <dbReference type="Google" id="ProtNLM"/>
    </source>
</evidence>
<dbReference type="OMA" id="CRIFAVE"/>